<evidence type="ECO:0000313" key="4">
    <source>
        <dbReference type="Proteomes" id="UP000663832"/>
    </source>
</evidence>
<sequence length="344" mass="39243">MRLLSVVFSYFICVQIGVFAELSSSSCSLLRTATSITTIAPEIAQLLMRYYSVLSSSSSSLPVPDEEHHHREKRFLFADKINKDSSSNTRGSMLEQIVANAFKDVDYTRVVSLIINNNESMNKIRQNINGEAIIRVAMRNIDYEKLGSSLWYAAEAEFKLKDFTSSIINITRIDTIYEELITNRTLPEWLIKSIHPNINVQIGHQMFETFQNLTNKFIEIMNSSENLDNYLFNIIQQQVLIPLGTIIQRVKDDKPTTLDHLAEIILNNVNKVVMEKFTTTIKPMTPEETEENVSTTMINTEVTTHDDDVKILLYQSSIAINSIGQTARVLLKALEQLYCTSVWE</sequence>
<dbReference type="OrthoDB" id="10001874at2759"/>
<reference evidence="3" key="1">
    <citation type="submission" date="2021-02" db="EMBL/GenBank/DDBJ databases">
        <authorList>
            <person name="Nowell W R."/>
        </authorList>
    </citation>
    <scope>NUCLEOTIDE SEQUENCE</scope>
</reference>
<dbReference type="Proteomes" id="UP000663832">
    <property type="component" value="Unassembled WGS sequence"/>
</dbReference>
<dbReference type="EMBL" id="CAJNOI010000246">
    <property type="protein sequence ID" value="CAF1207321.1"/>
    <property type="molecule type" value="Genomic_DNA"/>
</dbReference>
<dbReference type="Proteomes" id="UP000663877">
    <property type="component" value="Unassembled WGS sequence"/>
</dbReference>
<feature type="chain" id="PRO_5036226421" evidence="1">
    <location>
        <begin position="21"/>
        <end position="344"/>
    </location>
</feature>
<name>A0A814WYZ1_9BILA</name>
<evidence type="ECO:0000313" key="5">
    <source>
        <dbReference type="Proteomes" id="UP000663877"/>
    </source>
</evidence>
<accession>A0A814WYZ1</accession>
<evidence type="ECO:0000313" key="3">
    <source>
        <dbReference type="EMBL" id="CAF1207321.1"/>
    </source>
</evidence>
<organism evidence="3 5">
    <name type="scientific">Adineta steineri</name>
    <dbReference type="NCBI Taxonomy" id="433720"/>
    <lineage>
        <taxon>Eukaryota</taxon>
        <taxon>Metazoa</taxon>
        <taxon>Spiralia</taxon>
        <taxon>Gnathifera</taxon>
        <taxon>Rotifera</taxon>
        <taxon>Eurotatoria</taxon>
        <taxon>Bdelloidea</taxon>
        <taxon>Adinetida</taxon>
        <taxon>Adinetidae</taxon>
        <taxon>Adineta</taxon>
    </lineage>
</organism>
<dbReference type="AlphaFoldDB" id="A0A814WYZ1"/>
<evidence type="ECO:0000256" key="1">
    <source>
        <dbReference type="SAM" id="SignalP"/>
    </source>
</evidence>
<keyword evidence="4" id="KW-1185">Reference proteome</keyword>
<feature type="signal peptide" evidence="1">
    <location>
        <begin position="1"/>
        <end position="20"/>
    </location>
</feature>
<protein>
    <submittedName>
        <fullName evidence="3">Uncharacterized protein</fullName>
    </submittedName>
</protein>
<keyword evidence="1" id="KW-0732">Signal</keyword>
<proteinExistence type="predicted"/>
<gene>
    <name evidence="3" type="ORF">BJG266_LOCUS27248</name>
    <name evidence="2" type="ORF">QVE165_LOCUS14637</name>
</gene>
<comment type="caution">
    <text evidence="3">The sequence shown here is derived from an EMBL/GenBank/DDBJ whole genome shotgun (WGS) entry which is preliminary data.</text>
</comment>
<dbReference type="EMBL" id="CAJNOM010000078">
    <property type="protein sequence ID" value="CAF0995529.1"/>
    <property type="molecule type" value="Genomic_DNA"/>
</dbReference>
<evidence type="ECO:0000313" key="2">
    <source>
        <dbReference type="EMBL" id="CAF0995529.1"/>
    </source>
</evidence>